<evidence type="ECO:0000259" key="3">
    <source>
        <dbReference type="PROSITE" id="PS50072"/>
    </source>
</evidence>
<dbReference type="InterPro" id="IPR002130">
    <property type="entry name" value="Cyclophilin-type_PPIase_dom"/>
</dbReference>
<dbReference type="PROSITE" id="PS50072">
    <property type="entry name" value="CSA_PPIASE_2"/>
    <property type="match status" value="1"/>
</dbReference>
<dbReference type="GO" id="GO:0016491">
    <property type="term" value="F:oxidoreductase activity"/>
    <property type="evidence" value="ECO:0007669"/>
    <property type="project" value="TreeGrafter"/>
</dbReference>
<gene>
    <name evidence="4" type="ORF">KC729_18265</name>
</gene>
<dbReference type="SUPFAM" id="SSF50891">
    <property type="entry name" value="Cyclophilin-like"/>
    <property type="match status" value="1"/>
</dbReference>
<dbReference type="Pfam" id="PF13646">
    <property type="entry name" value="HEAT_2"/>
    <property type="match status" value="2"/>
</dbReference>
<dbReference type="Gene3D" id="2.40.100.10">
    <property type="entry name" value="Cyclophilin-like"/>
    <property type="match status" value="1"/>
</dbReference>
<dbReference type="Gene3D" id="1.25.10.10">
    <property type="entry name" value="Leucine-rich Repeat Variant"/>
    <property type="match status" value="3"/>
</dbReference>
<dbReference type="EMBL" id="JAGQHR010000776">
    <property type="protein sequence ID" value="MCA9729632.1"/>
    <property type="molecule type" value="Genomic_DNA"/>
</dbReference>
<evidence type="ECO:0000313" key="5">
    <source>
        <dbReference type="Proteomes" id="UP000697710"/>
    </source>
</evidence>
<dbReference type="AlphaFoldDB" id="A0A956M2V8"/>
<dbReference type="Proteomes" id="UP000697710">
    <property type="component" value="Unassembled WGS sequence"/>
</dbReference>
<dbReference type="SUPFAM" id="SSF48371">
    <property type="entry name" value="ARM repeat"/>
    <property type="match status" value="1"/>
</dbReference>
<feature type="transmembrane region" description="Helical" evidence="2">
    <location>
        <begin position="36"/>
        <end position="57"/>
    </location>
</feature>
<comment type="caution">
    <text evidence="4">The sequence shown here is derived from an EMBL/GenBank/DDBJ whole genome shotgun (WGS) entry which is preliminary data.</text>
</comment>
<reference evidence="4" key="1">
    <citation type="submission" date="2020-04" db="EMBL/GenBank/DDBJ databases">
        <authorList>
            <person name="Zhang T."/>
        </authorList>
    </citation>
    <scope>NUCLEOTIDE SEQUENCE</scope>
    <source>
        <strain evidence="4">HKST-UBA01</strain>
    </source>
</reference>
<dbReference type="GO" id="GO:0003755">
    <property type="term" value="F:peptidyl-prolyl cis-trans isomerase activity"/>
    <property type="evidence" value="ECO:0007669"/>
    <property type="project" value="InterPro"/>
</dbReference>
<accession>A0A956M2V8</accession>
<keyword evidence="2" id="KW-1133">Transmembrane helix</keyword>
<dbReference type="PANTHER" id="PTHR12697:SF5">
    <property type="entry name" value="DEOXYHYPUSINE HYDROXYLASE"/>
    <property type="match status" value="1"/>
</dbReference>
<feature type="non-terminal residue" evidence="4">
    <location>
        <position position="686"/>
    </location>
</feature>
<reference evidence="4" key="2">
    <citation type="journal article" date="2021" name="Microbiome">
        <title>Successional dynamics and alternative stable states in a saline activated sludge microbial community over 9 years.</title>
        <authorList>
            <person name="Wang Y."/>
            <person name="Ye J."/>
            <person name="Ju F."/>
            <person name="Liu L."/>
            <person name="Boyd J.A."/>
            <person name="Deng Y."/>
            <person name="Parks D.H."/>
            <person name="Jiang X."/>
            <person name="Yin X."/>
            <person name="Woodcroft B.J."/>
            <person name="Tyson G.W."/>
            <person name="Hugenholtz P."/>
            <person name="Polz M.F."/>
            <person name="Zhang T."/>
        </authorList>
    </citation>
    <scope>NUCLEOTIDE SEQUENCE</scope>
    <source>
        <strain evidence="4">HKST-UBA01</strain>
    </source>
</reference>
<dbReference type="InterPro" id="IPR029000">
    <property type="entry name" value="Cyclophilin-like_dom_sf"/>
</dbReference>
<sequence length="686" mass="75736">MSGIAGRHGSDPESFLGECPMEGTAGESRIPGGRRAVLVGQGLFLLAAGLGFGLLFARPAAADGLLDVQARILQLEDRRESNDELRNLLHDDRAEIRGRAALAIGRIGSPADVASLAPLLHDDDADVRAWTAFALGEIEDSTAAVPLESLLLDREEPAAEVRALAVEGLGKLRRGPEACKVALRDRDENVQVQALLAAWKIPVSGIVPELVQMARHEHDQIREWTAYCLMRMLGAPASGRTPIPGGLDLSAEDREQIQQTLRHLATDPSPQVRMQAARGLRNVGGAETTNVLLTRLEDDDWRVRVEALRSLGAQIPESLGGPRAVPLPPLFARIDDDNPNVGITAIEALTHAQGVRPGDPLLVDARLRRLLAHDTPRFRESAFRALASRWHDVEMGDPERARLQAQLDTVLTDRHWTVRAAALDALDLLSQDDRAHLLDRLRDDDGRVAKLALSPYFRMRAEDATGPILDRLQPELDRMLDSSDAILRYSAWDAVRELYDPGEDAAPIAEEDWTRLEALLAREHAKLAEDPAFVEVRQEMIVLAALQPTRPALGAFLKASCADPNYLVRRDAVAALRAAGETPPREAEPIETGRTLDDYRQVLEWAARDWRAEIETDGGTLTVRLFTQDAPLTCWNFAHLCDQSFYDGGNWHRVVPDFVLQDGCPRGDGWGGPPWQIRCEINRHRY</sequence>
<keyword evidence="2" id="KW-0472">Membrane</keyword>
<dbReference type="PANTHER" id="PTHR12697">
    <property type="entry name" value="PBS LYASE HEAT-LIKE PROTEIN"/>
    <property type="match status" value="1"/>
</dbReference>
<evidence type="ECO:0000256" key="2">
    <source>
        <dbReference type="SAM" id="Phobius"/>
    </source>
</evidence>
<dbReference type="InterPro" id="IPR011989">
    <property type="entry name" value="ARM-like"/>
</dbReference>
<feature type="region of interest" description="Disordered" evidence="1">
    <location>
        <begin position="1"/>
        <end position="27"/>
    </location>
</feature>
<dbReference type="Pfam" id="PF00160">
    <property type="entry name" value="Pro_isomerase"/>
    <property type="match status" value="1"/>
</dbReference>
<keyword evidence="2" id="KW-0812">Transmembrane</keyword>
<dbReference type="InterPro" id="IPR016024">
    <property type="entry name" value="ARM-type_fold"/>
</dbReference>
<name>A0A956M2V8_UNCEI</name>
<dbReference type="SMART" id="SM00567">
    <property type="entry name" value="EZ_HEAT"/>
    <property type="match status" value="5"/>
</dbReference>
<organism evidence="4 5">
    <name type="scientific">Eiseniibacteriota bacterium</name>
    <dbReference type="NCBI Taxonomy" id="2212470"/>
    <lineage>
        <taxon>Bacteria</taxon>
        <taxon>Candidatus Eiseniibacteriota</taxon>
    </lineage>
</organism>
<proteinExistence type="predicted"/>
<evidence type="ECO:0000256" key="1">
    <source>
        <dbReference type="SAM" id="MobiDB-lite"/>
    </source>
</evidence>
<feature type="domain" description="PPIase cyclophilin-type" evidence="3">
    <location>
        <begin position="615"/>
        <end position="686"/>
    </location>
</feature>
<protein>
    <submittedName>
        <fullName evidence="4">HEAT repeat domain-containing protein</fullName>
    </submittedName>
</protein>
<dbReference type="InterPro" id="IPR004155">
    <property type="entry name" value="PBS_lyase_HEAT"/>
</dbReference>
<evidence type="ECO:0000313" key="4">
    <source>
        <dbReference type="EMBL" id="MCA9729632.1"/>
    </source>
</evidence>